<comment type="subcellular location">
    <subcellularLocation>
        <location evidence="1 7">Cell membrane</location>
        <topology evidence="1 7">Multi-pass membrane protein</topology>
    </subcellularLocation>
</comment>
<keyword evidence="2 7" id="KW-0813">Transport</keyword>
<evidence type="ECO:0000259" key="8">
    <source>
        <dbReference type="PROSITE" id="PS50928"/>
    </source>
</evidence>
<dbReference type="InterPro" id="IPR000515">
    <property type="entry name" value="MetI-like"/>
</dbReference>
<evidence type="ECO:0000313" key="9">
    <source>
        <dbReference type="EMBL" id="MEN1760560.1"/>
    </source>
</evidence>
<evidence type="ECO:0000256" key="6">
    <source>
        <dbReference type="ARBA" id="ARBA00023136"/>
    </source>
</evidence>
<dbReference type="InterPro" id="IPR035906">
    <property type="entry name" value="MetI-like_sf"/>
</dbReference>
<proteinExistence type="inferred from homology"/>
<feature type="transmembrane region" description="Helical" evidence="7">
    <location>
        <begin position="246"/>
        <end position="265"/>
    </location>
</feature>
<dbReference type="Proteomes" id="UP001407405">
    <property type="component" value="Unassembled WGS sequence"/>
</dbReference>
<evidence type="ECO:0000256" key="7">
    <source>
        <dbReference type="RuleBase" id="RU363032"/>
    </source>
</evidence>
<keyword evidence="5 7" id="KW-1133">Transmembrane helix</keyword>
<protein>
    <submittedName>
        <fullName evidence="9">ABC transporter permease</fullName>
    </submittedName>
</protein>
<sequence length="280" mass="31109">MNKQLNWIKWIMPVILPVFFLIIWQVAAVKMDNRMVLPTVNAVLSILAEPTAELVSIGSLIRNTWISLLRVALGYLAATMIAIPLGVFIGYSKRLDRLVMPFLSLFRPIAPLAWVPLVLAWFGVSSLATMMGIRGGQYYSLLHNIKLSMIFIIFIGAFFPILTNSIYGVKNVKQTLVDSAKTLGATRREMMIKVLLPGALPSMVTGLRVGLGVAWMCLVSAEMLPGSLAGIGYLITHAYTLARTDIVIAGMICIGLVGGLMDYLFCKIEDRWFRWQKLEK</sequence>
<dbReference type="PANTHER" id="PTHR30151">
    <property type="entry name" value="ALKANE SULFONATE ABC TRANSPORTER-RELATED, MEMBRANE SUBUNIT"/>
    <property type="match status" value="1"/>
</dbReference>
<dbReference type="PANTHER" id="PTHR30151:SF0">
    <property type="entry name" value="ABC TRANSPORTER PERMEASE PROTEIN MJ0413-RELATED"/>
    <property type="match status" value="1"/>
</dbReference>
<dbReference type="SUPFAM" id="SSF161098">
    <property type="entry name" value="MetI-like"/>
    <property type="match status" value="1"/>
</dbReference>
<feature type="transmembrane region" description="Helical" evidence="7">
    <location>
        <begin position="145"/>
        <end position="169"/>
    </location>
</feature>
<evidence type="ECO:0000256" key="2">
    <source>
        <dbReference type="ARBA" id="ARBA00022448"/>
    </source>
</evidence>
<feature type="transmembrane region" description="Helical" evidence="7">
    <location>
        <begin position="7"/>
        <end position="27"/>
    </location>
</feature>
<dbReference type="Gene3D" id="1.10.3720.10">
    <property type="entry name" value="MetI-like"/>
    <property type="match status" value="1"/>
</dbReference>
<comment type="similarity">
    <text evidence="7">Belongs to the binding-protein-dependent transport system permease family.</text>
</comment>
<dbReference type="RefSeq" id="WP_343185880.1">
    <property type="nucleotide sequence ID" value="NZ_JBCITM010000007.1"/>
</dbReference>
<feature type="transmembrane region" description="Helical" evidence="7">
    <location>
        <begin position="72"/>
        <end position="91"/>
    </location>
</feature>
<keyword evidence="10" id="KW-1185">Reference proteome</keyword>
<comment type="caution">
    <text evidence="9">The sequence shown here is derived from an EMBL/GenBank/DDBJ whole genome shotgun (WGS) entry which is preliminary data.</text>
</comment>
<evidence type="ECO:0000256" key="5">
    <source>
        <dbReference type="ARBA" id="ARBA00022989"/>
    </source>
</evidence>
<evidence type="ECO:0000256" key="3">
    <source>
        <dbReference type="ARBA" id="ARBA00022475"/>
    </source>
</evidence>
<feature type="transmembrane region" description="Helical" evidence="7">
    <location>
        <begin position="213"/>
        <end position="234"/>
    </location>
</feature>
<accession>A0ABU9VTQ6</accession>
<dbReference type="Pfam" id="PF00528">
    <property type="entry name" value="BPD_transp_1"/>
    <property type="match status" value="1"/>
</dbReference>
<name>A0ABU9VTQ6_9CLOT</name>
<evidence type="ECO:0000256" key="1">
    <source>
        <dbReference type="ARBA" id="ARBA00004651"/>
    </source>
</evidence>
<reference evidence="9 10" key="1">
    <citation type="submission" date="2024-04" db="EMBL/GenBank/DDBJ databases">
        <title>Genome sequencing and metabolic network reconstruction of aminoacids and betaine degradation by Anoxynatronum sibiricum.</title>
        <authorList>
            <person name="Detkova E.N."/>
            <person name="Boltjanskaja Y.V."/>
            <person name="Mardanov A.V."/>
            <person name="Kevbrin V."/>
        </authorList>
    </citation>
    <scope>NUCLEOTIDE SEQUENCE [LARGE SCALE GENOMIC DNA]</scope>
    <source>
        <strain evidence="9 10">Z-7981</strain>
    </source>
</reference>
<feature type="transmembrane region" description="Helical" evidence="7">
    <location>
        <begin position="112"/>
        <end position="133"/>
    </location>
</feature>
<evidence type="ECO:0000256" key="4">
    <source>
        <dbReference type="ARBA" id="ARBA00022692"/>
    </source>
</evidence>
<dbReference type="CDD" id="cd06261">
    <property type="entry name" value="TM_PBP2"/>
    <property type="match status" value="1"/>
</dbReference>
<dbReference type="PROSITE" id="PS50928">
    <property type="entry name" value="ABC_TM1"/>
    <property type="match status" value="1"/>
</dbReference>
<organism evidence="9 10">
    <name type="scientific">Anoxynatronum sibiricum</name>
    <dbReference type="NCBI Taxonomy" id="210623"/>
    <lineage>
        <taxon>Bacteria</taxon>
        <taxon>Bacillati</taxon>
        <taxon>Bacillota</taxon>
        <taxon>Clostridia</taxon>
        <taxon>Eubacteriales</taxon>
        <taxon>Clostridiaceae</taxon>
        <taxon>Anoxynatronum</taxon>
    </lineage>
</organism>
<keyword evidence="3" id="KW-1003">Cell membrane</keyword>
<keyword evidence="4 7" id="KW-0812">Transmembrane</keyword>
<evidence type="ECO:0000313" key="10">
    <source>
        <dbReference type="Proteomes" id="UP001407405"/>
    </source>
</evidence>
<dbReference type="EMBL" id="JBCITM010000007">
    <property type="protein sequence ID" value="MEN1760560.1"/>
    <property type="molecule type" value="Genomic_DNA"/>
</dbReference>
<keyword evidence="6 7" id="KW-0472">Membrane</keyword>
<feature type="domain" description="ABC transmembrane type-1" evidence="8">
    <location>
        <begin position="64"/>
        <end position="265"/>
    </location>
</feature>
<gene>
    <name evidence="9" type="ORF">AAIG11_08755</name>
</gene>